<dbReference type="InterPro" id="IPR036683">
    <property type="entry name" value="CO_DH_flav_C_dom_sf"/>
</dbReference>
<dbReference type="Pfam" id="PF02738">
    <property type="entry name" value="MoCoBD_1"/>
    <property type="match status" value="1"/>
</dbReference>
<dbReference type="GO" id="GO:0005506">
    <property type="term" value="F:iron ion binding"/>
    <property type="evidence" value="ECO:0007669"/>
    <property type="project" value="InterPro"/>
</dbReference>
<reference evidence="17" key="1">
    <citation type="submission" date="2021-02" db="EMBL/GenBank/DDBJ databases">
        <authorList>
            <person name="Nowell W R."/>
        </authorList>
    </citation>
    <scope>NUCLEOTIDE SEQUENCE</scope>
</reference>
<evidence type="ECO:0000259" key="15">
    <source>
        <dbReference type="PROSITE" id="PS51085"/>
    </source>
</evidence>
<keyword evidence="6" id="KW-0001">2Fe-2S</keyword>
<dbReference type="SUPFAM" id="SSF54292">
    <property type="entry name" value="2Fe-2S ferredoxin-like"/>
    <property type="match status" value="1"/>
</dbReference>
<name>A0A813WMZ4_9BILA</name>
<dbReference type="Pfam" id="PF01315">
    <property type="entry name" value="Ald_Xan_dh_C"/>
    <property type="match status" value="1"/>
</dbReference>
<gene>
    <name evidence="17" type="ORF">VCS650_LOCUS7159</name>
</gene>
<dbReference type="InterPro" id="IPR037165">
    <property type="entry name" value="AldOxase/xan_DH_Mopterin-bd_sf"/>
</dbReference>
<keyword evidence="14" id="KW-1133">Transmembrane helix</keyword>
<evidence type="ECO:0000256" key="12">
    <source>
        <dbReference type="ARBA" id="ARBA00034078"/>
    </source>
</evidence>
<dbReference type="InterPro" id="IPR012675">
    <property type="entry name" value="Beta-grasp_dom_sf"/>
</dbReference>
<dbReference type="PROSITE" id="PS51387">
    <property type="entry name" value="FAD_PCMH"/>
    <property type="match status" value="1"/>
</dbReference>
<dbReference type="Gene3D" id="1.10.150.120">
    <property type="entry name" value="[2Fe-2S]-binding domain"/>
    <property type="match status" value="1"/>
</dbReference>
<dbReference type="Gene3D" id="3.30.365.10">
    <property type="entry name" value="Aldehyde oxidase/xanthine dehydrogenase, molybdopterin binding domain"/>
    <property type="match status" value="4"/>
</dbReference>
<dbReference type="OrthoDB" id="8300278at2759"/>
<dbReference type="FunFam" id="3.30.365.10:FF:000003">
    <property type="entry name" value="Aldehyde oxidase 1"/>
    <property type="match status" value="1"/>
</dbReference>
<evidence type="ECO:0000256" key="8">
    <source>
        <dbReference type="ARBA" id="ARBA00022827"/>
    </source>
</evidence>
<evidence type="ECO:0000256" key="3">
    <source>
        <dbReference type="ARBA" id="ARBA00006849"/>
    </source>
</evidence>
<keyword evidence="4" id="KW-0500">Molybdenum</keyword>
<dbReference type="InterPro" id="IPR001041">
    <property type="entry name" value="2Fe-2S_ferredoxin-type"/>
</dbReference>
<dbReference type="GO" id="GO:0071949">
    <property type="term" value="F:FAD binding"/>
    <property type="evidence" value="ECO:0007669"/>
    <property type="project" value="InterPro"/>
</dbReference>
<proteinExistence type="inferred from homology"/>
<dbReference type="InterPro" id="IPR002888">
    <property type="entry name" value="2Fe-2S-bd"/>
</dbReference>
<evidence type="ECO:0000256" key="11">
    <source>
        <dbReference type="ARBA" id="ARBA00023014"/>
    </source>
</evidence>
<sequence>MVKETTQQFIPPTIDYLLFYVNGKQVIEHNAEPDWTLLWYLRNKLNLTGSKLGCGEGGCGACTVLISQCINRHTGHLEHRTVNACLAPLCSVDGCHIITVEGLGSVAKSNLHPAQSRLAEMYGSQCGFCTPGIVMSLYGTVTSSNHPHSSLTMLDIEEAFDGNLCRCTGYRPILDAAKSFAKDLSQLPCKDSLKSSKPTTTTLDKCLSFVKKIDKEPHQIEFPDELRQHIAQSIFIKGSLIEWYRPVTLNELLQLRSTYPGGASKLIFGNTEVQIETKFKRLKYPRFISITHIEELQQLIRTPTSLVLGAGVTLTRLHEKLTEWNDQKLDGGICQALTDQLKYFASTQIRNVASLGGNIVNASPISDVNPVLQAANALLELHRAEANSIRLVPLRDFFLSYRRVAMTDDEVLVNIHIPLPSASLSSPSNRTFLRSYKQARRRDDDIGIVSSGLQVELEPIESTDKQQWRIVCAHFSFGGMGPTTILAKNTQQELIGQLWTKSTIDKACELAVKEMPLNDMTPGGQPEYRRTLVQSFLFKFYVYVCSELNKSSVDSKELSIAHPYHRPVSHGQQIIPERPSSQKVVGTSLPHRSAYLQTTGEAKYIDDMPSLAHTLHAALVLATQPNARVKNIDLGAASKVPGFVSFVNHQDVPGDNMTGDVVHDEEVFVSSITPCVGAVIGIVLCETERAAHAAAHLVQIEYELLTPTIYTIDDAIQHQSYIGEERCLNQGDIEKALAEAENILEDTIVIGGQEHFYLETNCCMVIPSNDDKEITLYSSTQNPSKTQELTALALGCEVSHVQCHVKRMGGGFGGKESRSIAPCVALAVAAVKVGRPVRMNIERDVDMSITGQRHPFKIHYKVGFTNQGEFTALDIRLWSNAGCSFDLSMAVLERAMLHVDNTYRFQNVRVRGRLCKTHLPSNTAFRGFGGPQGLFGCETIVDHIATHLKLDPLVIRRLNMYREGDITHFKQPLERWNVPRLMDELLISSDFNQRQKSIEEYNKLHTYRKRGITILPTKFGIAFTAKFLNQAGALVHIYKDGSVLVSHGGTEMGQGLHTKMISVAAEALSCDVDRVRISETATDKVPNTSPTAASASSDLNGMAIRIACEEIRERLNKVAANYNTNLSWEDLIKKAYFSRISLSAQGFYATPEPLGADFANNEVHFNYFTQGTAVSEVELDTLTGDWHILRADILMDVGTSLNPQIDIGQIEGAFVQGYGLFTMEELIWGDQTQHKWTKPGGLFTRGPGTYKIPSFNDVPLDMRVELLSDAPNPLAIYSSKAIGEPPLFLGASVFFALKNACMAYREQQGYTGYFPLNSPATVERLRMACTDEFTERACVQNHEQFQAKVKIKPFIPKSNKMVRQLTVHLCQISNNIFSHSTIWYDDETFCNGAPSMLVYQWTSNSSLSLFHMDNNIGFQLDKSKSIVLSVTYAEERQLSKDGTGVIVYISTITPRFSMGSLLVGNKYNGIRFSCRLSNYPRVLYAIKPLFSKTITGWWRIYVIRNRIFRDQSIEPVVDSSMYLNQDSTDMKIISSAIFLKSGDNLVIECEENHDSICKFLVFYVYKNIEYKYFAEKDSICQTNDYPNLFKLLPPVGTYEISTPSPPKSRIGASTIFLLICLLLFVIWISIIVGCVISRRIQGLVNMHTEPVSSFTPRDPKRAGNSKTHGVNDGNNQRIAAEGDQTAQMDVEHMGLMS</sequence>
<evidence type="ECO:0000256" key="5">
    <source>
        <dbReference type="ARBA" id="ARBA00022630"/>
    </source>
</evidence>
<comment type="cofactor">
    <cofactor evidence="1">
        <name>Mo-molybdopterin</name>
        <dbReference type="ChEBI" id="CHEBI:71302"/>
    </cofactor>
</comment>
<dbReference type="InterPro" id="IPR016169">
    <property type="entry name" value="FAD-bd_PCMH_sub2"/>
</dbReference>
<evidence type="ECO:0000256" key="1">
    <source>
        <dbReference type="ARBA" id="ARBA00001924"/>
    </source>
</evidence>
<dbReference type="GO" id="GO:0051537">
    <property type="term" value="F:2 iron, 2 sulfur cluster binding"/>
    <property type="evidence" value="ECO:0007669"/>
    <property type="project" value="UniProtKB-KW"/>
</dbReference>
<dbReference type="Gene3D" id="3.10.20.30">
    <property type="match status" value="1"/>
</dbReference>
<dbReference type="PROSITE" id="PS00197">
    <property type="entry name" value="2FE2S_FER_1"/>
    <property type="match status" value="1"/>
</dbReference>
<evidence type="ECO:0000313" key="18">
    <source>
        <dbReference type="Proteomes" id="UP000663891"/>
    </source>
</evidence>
<dbReference type="InterPro" id="IPR016166">
    <property type="entry name" value="FAD-bd_PCMH"/>
</dbReference>
<dbReference type="Pfam" id="PF00111">
    <property type="entry name" value="Fer2"/>
    <property type="match status" value="1"/>
</dbReference>
<dbReference type="Gene3D" id="3.30.465.10">
    <property type="match status" value="1"/>
</dbReference>
<dbReference type="InterPro" id="IPR036856">
    <property type="entry name" value="Ald_Oxase/Xan_DH_a/b_sf"/>
</dbReference>
<evidence type="ECO:0000256" key="14">
    <source>
        <dbReference type="SAM" id="Phobius"/>
    </source>
</evidence>
<dbReference type="Gene3D" id="3.90.1170.50">
    <property type="entry name" value="Aldehyde oxidase/xanthine dehydrogenase, a/b hammerhead"/>
    <property type="match status" value="1"/>
</dbReference>
<dbReference type="GO" id="GO:0016491">
    <property type="term" value="F:oxidoreductase activity"/>
    <property type="evidence" value="ECO:0007669"/>
    <property type="project" value="UniProtKB-KW"/>
</dbReference>
<evidence type="ECO:0000256" key="9">
    <source>
        <dbReference type="ARBA" id="ARBA00023002"/>
    </source>
</evidence>
<keyword evidence="14" id="KW-0472">Membrane</keyword>
<feature type="domain" description="FAD-binding PCMH-type" evidence="16">
    <location>
        <begin position="236"/>
        <end position="422"/>
    </location>
</feature>
<feature type="domain" description="2Fe-2S ferredoxin-type" evidence="15">
    <location>
        <begin position="15"/>
        <end position="103"/>
    </location>
</feature>
<evidence type="ECO:0000256" key="4">
    <source>
        <dbReference type="ARBA" id="ARBA00022505"/>
    </source>
</evidence>
<dbReference type="SUPFAM" id="SSF54665">
    <property type="entry name" value="CO dehydrogenase molybdoprotein N-domain-like"/>
    <property type="match status" value="1"/>
</dbReference>
<evidence type="ECO:0000259" key="16">
    <source>
        <dbReference type="PROSITE" id="PS51387"/>
    </source>
</evidence>
<dbReference type="InterPro" id="IPR036884">
    <property type="entry name" value="2Fe-2S-bd_dom_sf"/>
</dbReference>
<dbReference type="SMART" id="SM01092">
    <property type="entry name" value="CO_deh_flav_C"/>
    <property type="match status" value="1"/>
</dbReference>
<organism evidence="17 18">
    <name type="scientific">Adineta steineri</name>
    <dbReference type="NCBI Taxonomy" id="433720"/>
    <lineage>
        <taxon>Eukaryota</taxon>
        <taxon>Metazoa</taxon>
        <taxon>Spiralia</taxon>
        <taxon>Gnathifera</taxon>
        <taxon>Rotifera</taxon>
        <taxon>Eurotatoria</taxon>
        <taxon>Bdelloidea</taxon>
        <taxon>Adinetida</taxon>
        <taxon>Adinetidae</taxon>
        <taxon>Adineta</taxon>
    </lineage>
</organism>
<keyword evidence="10" id="KW-0408">Iron</keyword>
<comment type="cofactor">
    <cofactor evidence="12">
        <name>[2Fe-2S] cluster</name>
        <dbReference type="ChEBI" id="CHEBI:190135"/>
    </cofactor>
</comment>
<dbReference type="FunFam" id="3.10.20.30:FF:000015">
    <property type="entry name" value="Aldehyde oxidase 1"/>
    <property type="match status" value="1"/>
</dbReference>
<dbReference type="Pfam" id="PF03450">
    <property type="entry name" value="CO_deh_flav_C"/>
    <property type="match status" value="1"/>
</dbReference>
<keyword evidence="9" id="KW-0560">Oxidoreductase</keyword>
<dbReference type="PANTHER" id="PTHR45444">
    <property type="entry name" value="XANTHINE DEHYDROGENASE"/>
    <property type="match status" value="1"/>
</dbReference>
<evidence type="ECO:0000256" key="2">
    <source>
        <dbReference type="ARBA" id="ARBA00001974"/>
    </source>
</evidence>
<dbReference type="InterPro" id="IPR008274">
    <property type="entry name" value="AldOxase/xan_DH_MoCoBD1"/>
</dbReference>
<comment type="cofactor">
    <cofactor evidence="2">
        <name>FAD</name>
        <dbReference type="ChEBI" id="CHEBI:57692"/>
    </cofactor>
</comment>
<dbReference type="InterPro" id="IPR000674">
    <property type="entry name" value="Ald_Oxase/Xan_DH_a/b"/>
</dbReference>
<dbReference type="SUPFAM" id="SSF47741">
    <property type="entry name" value="CO dehydrogenase ISP C-domain like"/>
    <property type="match status" value="1"/>
</dbReference>
<accession>A0A813WMZ4</accession>
<feature type="transmembrane region" description="Helical" evidence="14">
    <location>
        <begin position="1615"/>
        <end position="1636"/>
    </location>
</feature>
<dbReference type="FunFam" id="3.30.465.10:FF:000004">
    <property type="entry name" value="Xanthine dehydrogenase/oxidase"/>
    <property type="match status" value="1"/>
</dbReference>
<comment type="similarity">
    <text evidence="3">Belongs to the xanthine dehydrogenase family.</text>
</comment>
<dbReference type="PROSITE" id="PS51085">
    <property type="entry name" value="2FE2S_FER_2"/>
    <property type="match status" value="1"/>
</dbReference>
<evidence type="ECO:0000256" key="6">
    <source>
        <dbReference type="ARBA" id="ARBA00022714"/>
    </source>
</evidence>
<feature type="region of interest" description="Disordered" evidence="13">
    <location>
        <begin position="1650"/>
        <end position="1684"/>
    </location>
</feature>
<keyword evidence="7" id="KW-0479">Metal-binding</keyword>
<evidence type="ECO:0000256" key="13">
    <source>
        <dbReference type="SAM" id="MobiDB-lite"/>
    </source>
</evidence>
<dbReference type="InterPro" id="IPR046867">
    <property type="entry name" value="AldOxase/xan_DH_MoCoBD2"/>
</dbReference>
<dbReference type="FunFam" id="3.30.43.10:FF:000001">
    <property type="entry name" value="Xanthine dehydrogenase/oxidase"/>
    <property type="match status" value="1"/>
</dbReference>
<protein>
    <recommendedName>
        <fullName evidence="19">Xanthine dehydrogenase</fullName>
    </recommendedName>
</protein>
<keyword evidence="8" id="KW-0274">FAD</keyword>
<dbReference type="PANTHER" id="PTHR45444:SF3">
    <property type="entry name" value="XANTHINE DEHYDROGENASE"/>
    <property type="match status" value="1"/>
</dbReference>
<dbReference type="InterPro" id="IPR016167">
    <property type="entry name" value="FAD-bd_PCMH_sub1"/>
</dbReference>
<evidence type="ECO:0000256" key="7">
    <source>
        <dbReference type="ARBA" id="ARBA00022723"/>
    </source>
</evidence>
<dbReference type="Gene3D" id="3.30.390.50">
    <property type="entry name" value="CO dehydrogenase flavoprotein, C-terminal domain"/>
    <property type="match status" value="1"/>
</dbReference>
<dbReference type="InterPro" id="IPR036010">
    <property type="entry name" value="2Fe-2S_ferredoxin-like_sf"/>
</dbReference>
<dbReference type="InterPro" id="IPR002346">
    <property type="entry name" value="Mopterin_DH_FAD-bd"/>
</dbReference>
<dbReference type="Proteomes" id="UP000663891">
    <property type="component" value="Unassembled WGS sequence"/>
</dbReference>
<dbReference type="Pfam" id="PF00941">
    <property type="entry name" value="FAD_binding_5"/>
    <property type="match status" value="1"/>
</dbReference>
<dbReference type="InterPro" id="IPR006058">
    <property type="entry name" value="2Fe2S_fd_BS"/>
</dbReference>
<evidence type="ECO:0000256" key="10">
    <source>
        <dbReference type="ARBA" id="ARBA00023004"/>
    </source>
</evidence>
<dbReference type="SUPFAM" id="SSF55447">
    <property type="entry name" value="CO dehydrogenase flavoprotein C-terminal domain-like"/>
    <property type="match status" value="1"/>
</dbReference>
<comment type="caution">
    <text evidence="17">The sequence shown here is derived from an EMBL/GenBank/DDBJ whole genome shotgun (WGS) entry which is preliminary data.</text>
</comment>
<dbReference type="InterPro" id="IPR016208">
    <property type="entry name" value="Ald_Oxase/xanthine_DH-like"/>
</dbReference>
<dbReference type="SUPFAM" id="SSF56003">
    <property type="entry name" value="Molybdenum cofactor-binding domain"/>
    <property type="match status" value="1"/>
</dbReference>
<dbReference type="SUPFAM" id="SSF56176">
    <property type="entry name" value="FAD-binding/transporter-associated domain-like"/>
    <property type="match status" value="1"/>
</dbReference>
<dbReference type="SMART" id="SM01008">
    <property type="entry name" value="Ald_Xan_dh_C"/>
    <property type="match status" value="1"/>
</dbReference>
<dbReference type="InterPro" id="IPR036318">
    <property type="entry name" value="FAD-bd_PCMH-like_sf"/>
</dbReference>
<dbReference type="Pfam" id="PF01799">
    <property type="entry name" value="Fer2_2"/>
    <property type="match status" value="1"/>
</dbReference>
<dbReference type="InterPro" id="IPR005107">
    <property type="entry name" value="CO_DH_flav_C"/>
</dbReference>
<keyword evidence="14" id="KW-0812">Transmembrane</keyword>
<dbReference type="Gene3D" id="3.30.43.10">
    <property type="entry name" value="Uridine Diphospho-n-acetylenolpyruvylglucosamine Reductase, domain 2"/>
    <property type="match status" value="1"/>
</dbReference>
<dbReference type="EMBL" id="CAJNON010000045">
    <property type="protein sequence ID" value="CAF0860378.1"/>
    <property type="molecule type" value="Genomic_DNA"/>
</dbReference>
<keyword evidence="11" id="KW-0411">Iron-sulfur</keyword>
<dbReference type="FunFam" id="3.30.365.10:FF:000004">
    <property type="entry name" value="Xanthine dehydrogenase oxidase"/>
    <property type="match status" value="1"/>
</dbReference>
<evidence type="ECO:0008006" key="19">
    <source>
        <dbReference type="Google" id="ProtNLM"/>
    </source>
</evidence>
<evidence type="ECO:0000313" key="17">
    <source>
        <dbReference type="EMBL" id="CAF0860378.1"/>
    </source>
</evidence>
<keyword evidence="5" id="KW-0285">Flavoprotein</keyword>
<dbReference type="Pfam" id="PF20256">
    <property type="entry name" value="MoCoBD_2"/>
    <property type="match status" value="1"/>
</dbReference>
<feature type="compositionally biased region" description="Polar residues" evidence="13">
    <location>
        <begin position="1664"/>
        <end position="1677"/>
    </location>
</feature>